<proteinExistence type="predicted"/>
<dbReference type="Proteomes" id="UP000008798">
    <property type="component" value="Chromosome"/>
</dbReference>
<evidence type="ECO:0000259" key="3">
    <source>
        <dbReference type="PROSITE" id="PS51186"/>
    </source>
</evidence>
<dbReference type="Gene3D" id="3.40.630.30">
    <property type="match status" value="1"/>
</dbReference>
<sequence length="151" mass="17133">MNDIIIRTMTIDDYDRVAALWAGIKGFGIRSIDDSREGIERFLRRNPNTSVVAEMDGKLVGSILCGHDGRQGCLYHVCVDASYRQHGIGRKLVAKAIEALKAEQINKVYLIAFTRNEGGNAFWKKVGWQCQDDRNYYDLNLNEANMTVFNE</sequence>
<dbReference type="SUPFAM" id="SSF55729">
    <property type="entry name" value="Acyl-CoA N-acyltransferases (Nat)"/>
    <property type="match status" value="1"/>
</dbReference>
<accession>D4J9G9</accession>
<dbReference type="AlphaFoldDB" id="D4J9G9"/>
<organism evidence="4 5">
    <name type="scientific">Coprococcus catus GD/7</name>
    <dbReference type="NCBI Taxonomy" id="717962"/>
    <lineage>
        <taxon>Bacteria</taxon>
        <taxon>Bacillati</taxon>
        <taxon>Bacillota</taxon>
        <taxon>Clostridia</taxon>
        <taxon>Lachnospirales</taxon>
        <taxon>Lachnospiraceae</taxon>
        <taxon>Coprococcus</taxon>
    </lineage>
</organism>
<feature type="domain" description="N-acetyltransferase" evidence="3">
    <location>
        <begin position="4"/>
        <end position="151"/>
    </location>
</feature>
<keyword evidence="2 4" id="KW-0012">Acyltransferase</keyword>
<dbReference type="HOGENOM" id="CLU_013985_34_1_9"/>
<dbReference type="Pfam" id="PF00583">
    <property type="entry name" value="Acetyltransf_1"/>
    <property type="match status" value="1"/>
</dbReference>
<dbReference type="PATRIC" id="fig|717962.3.peg.2213"/>
<dbReference type="InterPro" id="IPR017255">
    <property type="entry name" value="AcTrfase_GNAT_prd"/>
</dbReference>
<evidence type="ECO:0000313" key="5">
    <source>
        <dbReference type="Proteomes" id="UP000008798"/>
    </source>
</evidence>
<dbReference type="GO" id="GO:0016747">
    <property type="term" value="F:acyltransferase activity, transferring groups other than amino-acyl groups"/>
    <property type="evidence" value="ECO:0007669"/>
    <property type="project" value="InterPro"/>
</dbReference>
<evidence type="ECO:0000256" key="2">
    <source>
        <dbReference type="ARBA" id="ARBA00023315"/>
    </source>
</evidence>
<dbReference type="PANTHER" id="PTHR43877">
    <property type="entry name" value="AMINOALKYLPHOSPHONATE N-ACETYLTRANSFERASE-RELATED-RELATED"/>
    <property type="match status" value="1"/>
</dbReference>
<dbReference type="InterPro" id="IPR000182">
    <property type="entry name" value="GNAT_dom"/>
</dbReference>
<keyword evidence="1 4" id="KW-0808">Transferase</keyword>
<dbReference type="EC" id="2.3.1.1" evidence="4"/>
<dbReference type="EMBL" id="FP929038">
    <property type="protein sequence ID" value="CBK80990.1"/>
    <property type="molecule type" value="Genomic_DNA"/>
</dbReference>
<dbReference type="KEGG" id="cct:CC1_23160"/>
<reference evidence="4 5" key="1">
    <citation type="submission" date="2010-03" db="EMBL/GenBank/DDBJ databases">
        <title>The genome sequence of Coprococcus catus GD/7.</title>
        <authorList>
            <consortium name="metaHIT consortium -- http://www.metahit.eu/"/>
            <person name="Pajon A."/>
            <person name="Turner K."/>
            <person name="Parkhill J."/>
            <person name="Duncan S."/>
            <person name="Flint H."/>
        </authorList>
    </citation>
    <scope>NUCLEOTIDE SEQUENCE [LARGE SCALE GENOMIC DNA]</scope>
    <source>
        <strain evidence="4 5">GD/7</strain>
    </source>
</reference>
<gene>
    <name evidence="4" type="ORF">CC1_23160</name>
</gene>
<reference evidence="4 5" key="2">
    <citation type="submission" date="2010-03" db="EMBL/GenBank/DDBJ databases">
        <authorList>
            <person name="Pajon A."/>
        </authorList>
    </citation>
    <scope>NUCLEOTIDE SEQUENCE [LARGE SCALE GENOMIC DNA]</scope>
    <source>
        <strain evidence="4 5">GD/7</strain>
    </source>
</reference>
<evidence type="ECO:0000256" key="1">
    <source>
        <dbReference type="ARBA" id="ARBA00022679"/>
    </source>
</evidence>
<dbReference type="PIRSF" id="PIRSF037663">
    <property type="entry name" value="Acetyltransf_GNAT_prd"/>
    <property type="match status" value="1"/>
</dbReference>
<dbReference type="RefSeq" id="WP_015514549.1">
    <property type="nucleotide sequence ID" value="NC_021009.1"/>
</dbReference>
<name>D4J9G9_9FIRM</name>
<evidence type="ECO:0000313" key="4">
    <source>
        <dbReference type="EMBL" id="CBK80990.1"/>
    </source>
</evidence>
<protein>
    <submittedName>
        <fullName evidence="4">N-acetylglutamate synthase</fullName>
        <ecNumber evidence="4">2.3.1.1</ecNumber>
    </submittedName>
</protein>
<dbReference type="CDD" id="cd04301">
    <property type="entry name" value="NAT_SF"/>
    <property type="match status" value="1"/>
</dbReference>
<dbReference type="InterPro" id="IPR050832">
    <property type="entry name" value="Bact_Acetyltransf"/>
</dbReference>
<dbReference type="PANTHER" id="PTHR43877:SF1">
    <property type="entry name" value="ACETYLTRANSFERASE"/>
    <property type="match status" value="1"/>
</dbReference>
<dbReference type="PROSITE" id="PS51186">
    <property type="entry name" value="GNAT"/>
    <property type="match status" value="1"/>
</dbReference>
<dbReference type="InterPro" id="IPR016181">
    <property type="entry name" value="Acyl_CoA_acyltransferase"/>
</dbReference>
<dbReference type="STRING" id="717962.CC1_23160"/>